<dbReference type="GO" id="GO:0006006">
    <property type="term" value="P:glucose metabolic process"/>
    <property type="evidence" value="ECO:0007669"/>
    <property type="project" value="TreeGrafter"/>
</dbReference>
<protein>
    <submittedName>
        <fullName evidence="1">Aldose 1-epimerase</fullName>
        <ecNumber evidence="1">5.1.3.3</ecNumber>
    </submittedName>
</protein>
<dbReference type="Gene3D" id="2.70.98.10">
    <property type="match status" value="1"/>
</dbReference>
<gene>
    <name evidence="1" type="ORF">HNQ39_002755</name>
</gene>
<dbReference type="Pfam" id="PF01263">
    <property type="entry name" value="Aldose_epim"/>
    <property type="match status" value="1"/>
</dbReference>
<dbReference type="SUPFAM" id="SSF74650">
    <property type="entry name" value="Galactose mutarotase-like"/>
    <property type="match status" value="1"/>
</dbReference>
<proteinExistence type="predicted"/>
<dbReference type="InterPro" id="IPR011013">
    <property type="entry name" value="Gal_mutarotase_sf_dom"/>
</dbReference>
<sequence length="300" mass="32723">MNDDQELILRHGVWEAAVAAYGASLRGVTKDGQPVATGYQGKEQKQGGQGDVLIPFPGRVAGGTYAWDGTYHQLPQTDKDGPNAIHGFVRTLVWEVAEQSESLVRFTLDFLGAHGYPFPLGLELTYSLDDTGLTCRFVVTNTGMDAAPVAVGFHPYFTVGSERVDGDRLTLPFDSVLEMKQFIPTGTIFSVAEAGLDYRTPTAIGSTVFNHCFLAPQRDAQGRANVTLASADAEVTVWMDEAFDYVVLYTGENMPAPYRRRSLAIEPMTCGSDAFNHPEWGLKRLEPGESFTGAWGVTKK</sequence>
<dbReference type="PANTHER" id="PTHR10091:SF0">
    <property type="entry name" value="GALACTOSE MUTAROTASE"/>
    <property type="match status" value="1"/>
</dbReference>
<evidence type="ECO:0000313" key="2">
    <source>
        <dbReference type="Proteomes" id="UP000520814"/>
    </source>
</evidence>
<dbReference type="EC" id="5.1.3.3" evidence="1"/>
<dbReference type="GO" id="GO:0004034">
    <property type="term" value="F:aldose 1-epimerase activity"/>
    <property type="evidence" value="ECO:0007669"/>
    <property type="project" value="UniProtKB-EC"/>
</dbReference>
<dbReference type="GO" id="GO:0030246">
    <property type="term" value="F:carbohydrate binding"/>
    <property type="evidence" value="ECO:0007669"/>
    <property type="project" value="InterPro"/>
</dbReference>
<dbReference type="EMBL" id="JACHGW010000002">
    <property type="protein sequence ID" value="MBB6050964.1"/>
    <property type="molecule type" value="Genomic_DNA"/>
</dbReference>
<accession>A0A7W9SRQ1</accession>
<dbReference type="InterPro" id="IPR014718">
    <property type="entry name" value="GH-type_carb-bd"/>
</dbReference>
<name>A0A7W9SRQ1_ARMRO</name>
<reference evidence="1 2" key="1">
    <citation type="submission" date="2020-08" db="EMBL/GenBank/DDBJ databases">
        <title>Genomic Encyclopedia of Type Strains, Phase IV (KMG-IV): sequencing the most valuable type-strain genomes for metagenomic binning, comparative biology and taxonomic classification.</title>
        <authorList>
            <person name="Goeker M."/>
        </authorList>
    </citation>
    <scope>NUCLEOTIDE SEQUENCE [LARGE SCALE GENOMIC DNA]</scope>
    <source>
        <strain evidence="1 2">DSM 23562</strain>
    </source>
</reference>
<dbReference type="PANTHER" id="PTHR10091">
    <property type="entry name" value="ALDOSE-1-EPIMERASE"/>
    <property type="match status" value="1"/>
</dbReference>
<keyword evidence="2" id="KW-1185">Reference proteome</keyword>
<keyword evidence="1" id="KW-0413">Isomerase</keyword>
<dbReference type="Proteomes" id="UP000520814">
    <property type="component" value="Unassembled WGS sequence"/>
</dbReference>
<dbReference type="InterPro" id="IPR008183">
    <property type="entry name" value="Aldose_1/G6P_1-epimerase"/>
</dbReference>
<evidence type="ECO:0000313" key="1">
    <source>
        <dbReference type="EMBL" id="MBB6050964.1"/>
    </source>
</evidence>
<dbReference type="AlphaFoldDB" id="A0A7W9SRQ1"/>
<dbReference type="RefSeq" id="WP_184196886.1">
    <property type="nucleotide sequence ID" value="NZ_JACHGW010000002.1"/>
</dbReference>
<organism evidence="1 2">
    <name type="scientific">Armatimonas rosea</name>
    <dbReference type="NCBI Taxonomy" id="685828"/>
    <lineage>
        <taxon>Bacteria</taxon>
        <taxon>Bacillati</taxon>
        <taxon>Armatimonadota</taxon>
        <taxon>Armatimonadia</taxon>
        <taxon>Armatimonadales</taxon>
        <taxon>Armatimonadaceae</taxon>
        <taxon>Armatimonas</taxon>
    </lineage>
</organism>
<dbReference type="GO" id="GO:0033499">
    <property type="term" value="P:galactose catabolic process via UDP-galactose, Leloir pathway"/>
    <property type="evidence" value="ECO:0007669"/>
    <property type="project" value="TreeGrafter"/>
</dbReference>
<comment type="caution">
    <text evidence="1">The sequence shown here is derived from an EMBL/GenBank/DDBJ whole genome shotgun (WGS) entry which is preliminary data.</text>
</comment>